<reference evidence="2 3" key="1">
    <citation type="submission" date="2016-12" db="EMBL/GenBank/DDBJ databases">
        <title>The genomes of Aspergillus section Nigri reveals drivers in fungal speciation.</title>
        <authorList>
            <consortium name="DOE Joint Genome Institute"/>
            <person name="Vesth T.C."/>
            <person name="Nybo J."/>
            <person name="Theobald S."/>
            <person name="Brandl J."/>
            <person name="Frisvad J.C."/>
            <person name="Nielsen K.F."/>
            <person name="Lyhne E.K."/>
            <person name="Kogle M.E."/>
            <person name="Kuo A."/>
            <person name="Riley R."/>
            <person name="Clum A."/>
            <person name="Nolan M."/>
            <person name="Lipzen A."/>
            <person name="Salamov A."/>
            <person name="Henrissat B."/>
            <person name="Wiebenga A."/>
            <person name="De Vries R.P."/>
            <person name="Grigoriev I.V."/>
            <person name="Mortensen U.H."/>
            <person name="Andersen M.R."/>
            <person name="Baker S.E."/>
        </authorList>
    </citation>
    <scope>NUCLEOTIDE SEQUENCE [LARGE SCALE GENOMIC DNA]</scope>
    <source>
        <strain evidence="2 3">IBT 23096</strain>
    </source>
</reference>
<organism evidence="2 3">
    <name type="scientific">Aspergillus steynii IBT 23096</name>
    <dbReference type="NCBI Taxonomy" id="1392250"/>
    <lineage>
        <taxon>Eukaryota</taxon>
        <taxon>Fungi</taxon>
        <taxon>Dikarya</taxon>
        <taxon>Ascomycota</taxon>
        <taxon>Pezizomycotina</taxon>
        <taxon>Eurotiomycetes</taxon>
        <taxon>Eurotiomycetidae</taxon>
        <taxon>Eurotiales</taxon>
        <taxon>Aspergillaceae</taxon>
        <taxon>Aspergillus</taxon>
        <taxon>Aspergillus subgen. Circumdati</taxon>
    </lineage>
</organism>
<dbReference type="AlphaFoldDB" id="A0A2I2FYS1"/>
<dbReference type="Proteomes" id="UP000234275">
    <property type="component" value="Unassembled WGS sequence"/>
</dbReference>
<evidence type="ECO:0000259" key="1">
    <source>
        <dbReference type="Pfam" id="PF01636"/>
    </source>
</evidence>
<gene>
    <name evidence="2" type="ORF">P170DRAFT_364182</name>
</gene>
<name>A0A2I2FYS1_9EURO</name>
<keyword evidence="3" id="KW-1185">Reference proteome</keyword>
<dbReference type="InterPro" id="IPR011009">
    <property type="entry name" value="Kinase-like_dom_sf"/>
</dbReference>
<accession>A0A2I2FYS1</accession>
<dbReference type="GeneID" id="36552331"/>
<dbReference type="EMBL" id="MSFO01000007">
    <property type="protein sequence ID" value="PLB45783.1"/>
    <property type="molecule type" value="Genomic_DNA"/>
</dbReference>
<evidence type="ECO:0000313" key="2">
    <source>
        <dbReference type="EMBL" id="PLB45783.1"/>
    </source>
</evidence>
<dbReference type="RefSeq" id="XP_024701085.1">
    <property type="nucleotide sequence ID" value="XM_024844631.1"/>
</dbReference>
<feature type="domain" description="Aminoglycoside phosphotransferase" evidence="1">
    <location>
        <begin position="109"/>
        <end position="310"/>
    </location>
</feature>
<dbReference type="InterPro" id="IPR002575">
    <property type="entry name" value="Aminoglycoside_PTrfase"/>
</dbReference>
<dbReference type="OrthoDB" id="10003767at2759"/>
<dbReference type="PANTHER" id="PTHR21310">
    <property type="entry name" value="AMINOGLYCOSIDE PHOSPHOTRANSFERASE-RELATED-RELATED"/>
    <property type="match status" value="1"/>
</dbReference>
<dbReference type="SUPFAM" id="SSF56112">
    <property type="entry name" value="Protein kinase-like (PK-like)"/>
    <property type="match status" value="1"/>
</dbReference>
<dbReference type="Gene3D" id="3.90.1200.10">
    <property type="match status" value="1"/>
</dbReference>
<dbReference type="STRING" id="1392250.A0A2I2FYS1"/>
<proteinExistence type="predicted"/>
<dbReference type="Pfam" id="PF01636">
    <property type="entry name" value="APH"/>
    <property type="match status" value="1"/>
</dbReference>
<evidence type="ECO:0000313" key="3">
    <source>
        <dbReference type="Proteomes" id="UP000234275"/>
    </source>
</evidence>
<dbReference type="PANTHER" id="PTHR21310:SF15">
    <property type="entry name" value="AMINOGLYCOSIDE PHOSPHOTRANSFERASE DOMAIN-CONTAINING PROTEIN"/>
    <property type="match status" value="1"/>
</dbReference>
<comment type="caution">
    <text evidence="2">The sequence shown here is derived from an EMBL/GenBank/DDBJ whole genome shotgun (WGS) entry which is preliminary data.</text>
</comment>
<dbReference type="VEuPathDB" id="FungiDB:P170DRAFT_364182"/>
<protein>
    <recommendedName>
        <fullName evidence="1">Aminoglycoside phosphotransferase domain-containing protein</fullName>
    </recommendedName>
</protein>
<sequence>MSAELKAVSTPLLDGHQDDNAFEGYRWSYFSSLQEGSPLQQRAQSFLDSVNWDRLLTYAASLRNHPSCILLPEIGLGYNHMVRIVEFPDKVRWLARLRLSSVSPSANISEHSQMECEYYTIRLVQEASEIPVPRIHDFMNCSVSQIGADLMLMDCLRGNAGIDLNMDIPLHHKGSVLSRMAEIHSEISRILLPQIGTISGINDDGTYRQGPIPGLGGPFDTAADFYKAWASKVEFGLSADQLKEATGQFADEISVAIIDFKKMLYEKSASLSIRNEGPFPLCHGDFGHNNMIFSDNYHILGVIDWEGAFAAPWEISGEFPLTLSIVPPAMDVPWNYDAHGLPKDPQSRQKLADREEYIALVEEKEREAVLPRGHKLSSALRDSDRQYLATAMSLFQIGKPGWYSKVLGS</sequence>
<dbReference type="InterPro" id="IPR051678">
    <property type="entry name" value="AGP_Transferase"/>
</dbReference>